<proteinExistence type="predicted"/>
<organism evidence="1 2">
    <name type="scientific">Pedobacter hiemivivus</name>
    <dbReference type="NCBI Taxonomy" id="2530454"/>
    <lineage>
        <taxon>Bacteria</taxon>
        <taxon>Pseudomonadati</taxon>
        <taxon>Bacteroidota</taxon>
        <taxon>Sphingobacteriia</taxon>
        <taxon>Sphingobacteriales</taxon>
        <taxon>Sphingobacteriaceae</taxon>
        <taxon>Pedobacter</taxon>
    </lineage>
</organism>
<dbReference type="AlphaFoldDB" id="A0A4R0NGJ0"/>
<dbReference type="PROSITE" id="PS51257">
    <property type="entry name" value="PROKAR_LIPOPROTEIN"/>
    <property type="match status" value="1"/>
</dbReference>
<dbReference type="OrthoDB" id="1092914at2"/>
<keyword evidence="2" id="KW-1185">Reference proteome</keyword>
<dbReference type="Proteomes" id="UP000291117">
    <property type="component" value="Unassembled WGS sequence"/>
</dbReference>
<dbReference type="Pfam" id="PF16132">
    <property type="entry name" value="DUF4843"/>
    <property type="match status" value="1"/>
</dbReference>
<reference evidence="1 2" key="1">
    <citation type="submission" date="2019-02" db="EMBL/GenBank/DDBJ databases">
        <title>Pedobacter sp. RP-3-8 sp. nov., isolated from Arctic soil.</title>
        <authorList>
            <person name="Dahal R.H."/>
        </authorList>
    </citation>
    <scope>NUCLEOTIDE SEQUENCE [LARGE SCALE GENOMIC DNA]</scope>
    <source>
        <strain evidence="1 2">RP-3-8</strain>
    </source>
</reference>
<evidence type="ECO:0000313" key="1">
    <source>
        <dbReference type="EMBL" id="TCC99651.1"/>
    </source>
</evidence>
<gene>
    <name evidence="1" type="ORF">EZ444_02985</name>
</gene>
<dbReference type="EMBL" id="SJSM01000001">
    <property type="protein sequence ID" value="TCC99651.1"/>
    <property type="molecule type" value="Genomic_DNA"/>
</dbReference>
<comment type="caution">
    <text evidence="1">The sequence shown here is derived from an EMBL/GenBank/DDBJ whole genome shotgun (WGS) entry which is preliminary data.</text>
</comment>
<protein>
    <submittedName>
        <fullName evidence="1">DUF4843 domain-containing protein</fullName>
    </submittedName>
</protein>
<sequence length="254" mass="28954">MRKMILLLMVTLTIASCKKDQYYLYNDVARIQFGPATNQIYDPAFNLADTLKPITFFYDEPSVTEDTVFFDIYAIGRVASTDRSFTLEQVQVNNTLNAVSGTHYVAFNDPKASKYYVIKAGSSHTKVPIIVLRDPSLKTSSPVLKFNVVADGNFQNGEIKNLWRKVVMTDRLSQPAAWNATVTLFFGKYSVEKHKFMIKTTGDKWDQVFLTYVLTDFSLVQYYQAIFQTAIVDYNKAHPGAPMRDENQELITFP</sequence>
<evidence type="ECO:0000313" key="2">
    <source>
        <dbReference type="Proteomes" id="UP000291117"/>
    </source>
</evidence>
<name>A0A4R0NGJ0_9SPHI</name>
<dbReference type="RefSeq" id="WP_131607064.1">
    <property type="nucleotide sequence ID" value="NZ_SJSM01000001.1"/>
</dbReference>
<dbReference type="InterPro" id="IPR032299">
    <property type="entry name" value="DUF4843"/>
</dbReference>
<accession>A0A4R0NGJ0</accession>